<dbReference type="SUPFAM" id="SSF109993">
    <property type="entry name" value="VPS9 domain"/>
    <property type="match status" value="1"/>
</dbReference>
<dbReference type="InterPro" id="IPR036770">
    <property type="entry name" value="Ankyrin_rpt-contain_sf"/>
</dbReference>
<feature type="repeat" description="ANK" evidence="1">
    <location>
        <begin position="745"/>
        <end position="777"/>
    </location>
</feature>
<dbReference type="PRINTS" id="PR01415">
    <property type="entry name" value="ANKYRIN"/>
</dbReference>
<organism evidence="4 5">
    <name type="scientific">Ranatra chinensis</name>
    <dbReference type="NCBI Taxonomy" id="642074"/>
    <lineage>
        <taxon>Eukaryota</taxon>
        <taxon>Metazoa</taxon>
        <taxon>Ecdysozoa</taxon>
        <taxon>Arthropoda</taxon>
        <taxon>Hexapoda</taxon>
        <taxon>Insecta</taxon>
        <taxon>Pterygota</taxon>
        <taxon>Neoptera</taxon>
        <taxon>Paraneoptera</taxon>
        <taxon>Hemiptera</taxon>
        <taxon>Heteroptera</taxon>
        <taxon>Panheteroptera</taxon>
        <taxon>Nepomorpha</taxon>
        <taxon>Nepidae</taxon>
        <taxon>Ranatrinae</taxon>
        <taxon>Ranatra</taxon>
    </lineage>
</organism>
<proteinExistence type="predicted"/>
<evidence type="ECO:0000313" key="5">
    <source>
        <dbReference type="Proteomes" id="UP001558652"/>
    </source>
</evidence>
<dbReference type="SMART" id="SM00167">
    <property type="entry name" value="VPS9"/>
    <property type="match status" value="1"/>
</dbReference>
<dbReference type="SUPFAM" id="SSF48403">
    <property type="entry name" value="Ankyrin repeat"/>
    <property type="match status" value="2"/>
</dbReference>
<feature type="region of interest" description="Disordered" evidence="2">
    <location>
        <begin position="650"/>
        <end position="674"/>
    </location>
</feature>
<feature type="domain" description="VPS9" evidence="3">
    <location>
        <begin position="243"/>
        <end position="383"/>
    </location>
</feature>
<dbReference type="Gene3D" id="1.20.1050.80">
    <property type="entry name" value="VPS9 domain"/>
    <property type="match status" value="1"/>
</dbReference>
<dbReference type="Gene3D" id="1.25.40.20">
    <property type="entry name" value="Ankyrin repeat-containing domain"/>
    <property type="match status" value="3"/>
</dbReference>
<feature type="repeat" description="ANK" evidence="1">
    <location>
        <begin position="507"/>
        <end position="539"/>
    </location>
</feature>
<dbReference type="EMBL" id="JBFDAA010000007">
    <property type="protein sequence ID" value="KAL1131176.1"/>
    <property type="molecule type" value="Genomic_DNA"/>
</dbReference>
<dbReference type="InterPro" id="IPR051248">
    <property type="entry name" value="UPF0507/Ank_repeat_27"/>
</dbReference>
<dbReference type="Pfam" id="PF02204">
    <property type="entry name" value="VPS9"/>
    <property type="match status" value="1"/>
</dbReference>
<dbReference type="InterPro" id="IPR002110">
    <property type="entry name" value="Ankyrin_rpt"/>
</dbReference>
<name>A0ABD0YIQ8_9HEMI</name>
<dbReference type="Pfam" id="PF12796">
    <property type="entry name" value="Ank_2"/>
    <property type="match status" value="2"/>
</dbReference>
<feature type="repeat" description="ANK" evidence="1">
    <location>
        <begin position="779"/>
        <end position="812"/>
    </location>
</feature>
<dbReference type="PROSITE" id="PS50088">
    <property type="entry name" value="ANK_REPEAT"/>
    <property type="match status" value="6"/>
</dbReference>
<dbReference type="PANTHER" id="PTHR24170">
    <property type="entry name" value="ANKYRIN REPEAT DOMAIN-CONTAINING PROTEIN 27"/>
    <property type="match status" value="1"/>
</dbReference>
<dbReference type="Pfam" id="PF13637">
    <property type="entry name" value="Ank_4"/>
    <property type="match status" value="1"/>
</dbReference>
<dbReference type="PROSITE" id="PS50297">
    <property type="entry name" value="ANK_REP_REGION"/>
    <property type="match status" value="6"/>
</dbReference>
<dbReference type="InterPro" id="IPR003123">
    <property type="entry name" value="VPS9"/>
</dbReference>
<dbReference type="CDD" id="cd22885">
    <property type="entry name" value="ANKRD27_zf1"/>
    <property type="match status" value="1"/>
</dbReference>
<dbReference type="InterPro" id="IPR037191">
    <property type="entry name" value="VPS9_dom_sf"/>
</dbReference>
<dbReference type="SMART" id="SM00248">
    <property type="entry name" value="ANK"/>
    <property type="match status" value="7"/>
</dbReference>
<dbReference type="PANTHER" id="PTHR24170:SF2">
    <property type="entry name" value="ANKYRIN REPEAT DOMAIN-CONTAINING PROTEIN 27"/>
    <property type="match status" value="1"/>
</dbReference>
<comment type="caution">
    <text evidence="4">The sequence shown here is derived from an EMBL/GenBank/DDBJ whole genome shotgun (WGS) entry which is preliminary data.</text>
</comment>
<dbReference type="Pfam" id="PF00023">
    <property type="entry name" value="Ank"/>
    <property type="match status" value="1"/>
</dbReference>
<dbReference type="PROSITE" id="PS51205">
    <property type="entry name" value="VPS9"/>
    <property type="match status" value="1"/>
</dbReference>
<sequence length="870" mass="97744">MESSYDEDLSENIFFQVLQNENRELFEKATSEGWVICVPMAGSIPKYALTHKDFLSHILIPSDELPETHFRSLNGKDVRIYNKVVTLDPNNSSTLYNTHVLFEETYYTEDMLKYKVLCIENPFQQYSDNVKCQSGIVTVNTLRDCVDLLWTESCKETLEKIDENIHSFLVHNDSLEFRPLQFQQDAVGSLYTQCLQTALKHSRLREKTNMNRYLLDNVKVSVESYMHHGIYDKLIKGITACTAYEDAHLNKIVRNLSDIQLRDLDIRLDLQDTVPKARTELARVEGYKTVLGKIGCLKRTLSAISKLEANDSQGNIIAADDLLPMLVFLVIKSGLPNWIAHLTFMKEFSYSSRNYHSDHHSFLVTSLEAAIEHIRCGLLTGPAEPESQLSYDEDTSKSLFKANDNDDSLSYLFDVTRMGNIEEVKRILEKKEIPISEIPFVNLCHPLCSCDRCEREVSLNLCNTNPTINTCDDRGLTVLHIAGMYGRPRVVDYLLGLGSNPNKTDYRGSTPLHFAASRGHQNALLLLAHAGSIIDKTDNEGNTPLHYSTSNGHEACVKAVLYFAEHMGLKFDINRANNHGDTPLHNAARWGYENIVAILLEYGADPYIENKRKFTPLDFAHNLHISKLLTGASLSKKSINLSAPHRSESLDFSEESSLDSPRKKSTSGIRPSSTDQIKKVERLLRAVTYGDTQLACFYLGIEPSRHSSEKSCHPLCSCKRTDEGGIDSFGDNRPEALNLNVCDSEGNTALHFAAMYGRTDLVKFLIDAGADTNVQTRSNGNTPLHLACQQKRFACMLLLLESGSCDIDCQDSLGNSALHHASLTGDSKLVEMLLKYCPRFDVKNKEGKTPMEEANSVSVSRLLMNYQSKS</sequence>
<dbReference type="AlphaFoldDB" id="A0ABD0YIQ8"/>
<keyword evidence="5" id="KW-1185">Reference proteome</keyword>
<reference evidence="4 5" key="1">
    <citation type="submission" date="2024-07" db="EMBL/GenBank/DDBJ databases">
        <title>Chromosome-level genome assembly of the water stick insect Ranatra chinensis (Heteroptera: Nepidae).</title>
        <authorList>
            <person name="Liu X."/>
        </authorList>
    </citation>
    <scope>NUCLEOTIDE SEQUENCE [LARGE SCALE GENOMIC DNA]</scope>
    <source>
        <strain evidence="4">Cailab_2021Rc</strain>
        <tissue evidence="4">Muscle</tissue>
    </source>
</reference>
<evidence type="ECO:0000259" key="3">
    <source>
        <dbReference type="PROSITE" id="PS51205"/>
    </source>
</evidence>
<feature type="repeat" description="ANK" evidence="1">
    <location>
        <begin position="813"/>
        <end position="845"/>
    </location>
</feature>
<feature type="repeat" description="ANK" evidence="1">
    <location>
        <begin position="579"/>
        <end position="611"/>
    </location>
</feature>
<gene>
    <name evidence="4" type="ORF">AAG570_012412</name>
</gene>
<keyword evidence="1" id="KW-0040">ANK repeat</keyword>
<dbReference type="Proteomes" id="UP001558652">
    <property type="component" value="Unassembled WGS sequence"/>
</dbReference>
<evidence type="ECO:0000256" key="1">
    <source>
        <dbReference type="PROSITE-ProRule" id="PRU00023"/>
    </source>
</evidence>
<evidence type="ECO:0000313" key="4">
    <source>
        <dbReference type="EMBL" id="KAL1131176.1"/>
    </source>
</evidence>
<protein>
    <recommendedName>
        <fullName evidence="3">VPS9 domain-containing protein</fullName>
    </recommendedName>
</protein>
<feature type="repeat" description="ANK" evidence="1">
    <location>
        <begin position="474"/>
        <end position="506"/>
    </location>
</feature>
<accession>A0ABD0YIQ8</accession>
<evidence type="ECO:0000256" key="2">
    <source>
        <dbReference type="SAM" id="MobiDB-lite"/>
    </source>
</evidence>